<evidence type="ECO:0000256" key="1">
    <source>
        <dbReference type="SAM" id="Phobius"/>
    </source>
</evidence>
<dbReference type="RefSeq" id="WP_250787418.1">
    <property type="nucleotide sequence ID" value="NZ_JAGMVW010000017.1"/>
</dbReference>
<comment type="caution">
    <text evidence="2">The sequence shown here is derived from an EMBL/GenBank/DDBJ whole genome shotgun (WGS) entry which is preliminary data.</text>
</comment>
<name>A0ABM8Z9Z9_9LACO</name>
<gene>
    <name evidence="2" type="ORF">WGH24286_00729</name>
</gene>
<keyword evidence="1" id="KW-1133">Transmembrane helix</keyword>
<keyword evidence="1" id="KW-0472">Membrane</keyword>
<feature type="transmembrane region" description="Helical" evidence="1">
    <location>
        <begin position="47"/>
        <end position="67"/>
    </location>
</feature>
<sequence>MIKIIKKKFFNADGSINAKVLTGAVAALLLVIQSALAAFKIEFHGDWGQIQGLVNAILAFLAIVGVAENTDEGDVNHD</sequence>
<reference evidence="2 3" key="1">
    <citation type="submission" date="2021-11" db="EMBL/GenBank/DDBJ databases">
        <authorList>
            <person name="Depoorter E."/>
        </authorList>
    </citation>
    <scope>NUCLEOTIDE SEQUENCE [LARGE SCALE GENOMIC DNA]</scope>
    <source>
        <strain evidence="2 3">LMG 24286</strain>
    </source>
</reference>
<dbReference type="EMBL" id="CAKKNT010000007">
    <property type="protein sequence ID" value="CAH0418311.1"/>
    <property type="molecule type" value="Genomic_DNA"/>
</dbReference>
<evidence type="ECO:0000313" key="3">
    <source>
        <dbReference type="Proteomes" id="UP000789719"/>
    </source>
</evidence>
<keyword evidence="1" id="KW-0812">Transmembrane</keyword>
<organism evidence="2 3">
    <name type="scientific">Periweissella ghanensis</name>
    <dbReference type="NCBI Taxonomy" id="467997"/>
    <lineage>
        <taxon>Bacteria</taxon>
        <taxon>Bacillati</taxon>
        <taxon>Bacillota</taxon>
        <taxon>Bacilli</taxon>
        <taxon>Lactobacillales</taxon>
        <taxon>Lactobacillaceae</taxon>
        <taxon>Periweissella</taxon>
    </lineage>
</organism>
<evidence type="ECO:0008006" key="4">
    <source>
        <dbReference type="Google" id="ProtNLM"/>
    </source>
</evidence>
<keyword evidence="3" id="KW-1185">Reference proteome</keyword>
<protein>
    <recommendedName>
        <fullName evidence="4">Holin</fullName>
    </recommendedName>
</protein>
<accession>A0ABM8Z9Z9</accession>
<proteinExistence type="predicted"/>
<dbReference type="Proteomes" id="UP000789719">
    <property type="component" value="Unassembled WGS sequence"/>
</dbReference>
<evidence type="ECO:0000313" key="2">
    <source>
        <dbReference type="EMBL" id="CAH0418311.1"/>
    </source>
</evidence>